<proteinExistence type="predicted"/>
<protein>
    <recommendedName>
        <fullName evidence="3">Phage protein</fullName>
    </recommendedName>
</protein>
<dbReference type="OrthoDB" id="8373799at2"/>
<sequence length="111" mass="12504">MFKISFTPQRRDETLTIEKTDGNRLRINGEVFNFDTLNDGDIIPLGEIPCEWIRSPVERKDAVINVTILLPYSVSRIGVEPPEPIVVEDNGLIVLPSLDPDFNEELPDVDA</sequence>
<keyword evidence="2" id="KW-1185">Reference proteome</keyword>
<reference evidence="1 2" key="1">
    <citation type="submission" date="2016-10" db="EMBL/GenBank/DDBJ databases">
        <title>The Draft Genome Sequence of the Potato Rhizosphere Bacteria Ochrobactrum sp. IPA7.2.</title>
        <authorList>
            <person name="Gogoleva N.E."/>
            <person name="Khlopko Y.A."/>
            <person name="Burygin G.L."/>
            <person name="Plotnikov A.O."/>
        </authorList>
    </citation>
    <scope>NUCLEOTIDE SEQUENCE [LARGE SCALE GENOMIC DNA]</scope>
    <source>
        <strain evidence="1 2">IPA7.2</strain>
    </source>
</reference>
<organism evidence="1 2">
    <name type="scientific">Brucella cytisi</name>
    <dbReference type="NCBI Taxonomy" id="407152"/>
    <lineage>
        <taxon>Bacteria</taxon>
        <taxon>Pseudomonadati</taxon>
        <taxon>Pseudomonadota</taxon>
        <taxon>Alphaproteobacteria</taxon>
        <taxon>Hyphomicrobiales</taxon>
        <taxon>Brucellaceae</taxon>
        <taxon>Brucella/Ochrobactrum group</taxon>
        <taxon>Brucella</taxon>
    </lineage>
</organism>
<dbReference type="Proteomes" id="UP000182985">
    <property type="component" value="Unassembled WGS sequence"/>
</dbReference>
<name>A0A1J6IA75_9HYPH</name>
<comment type="caution">
    <text evidence="1">The sequence shown here is derived from an EMBL/GenBank/DDBJ whole genome shotgun (WGS) entry which is preliminary data.</text>
</comment>
<evidence type="ECO:0000313" key="2">
    <source>
        <dbReference type="Proteomes" id="UP000182985"/>
    </source>
</evidence>
<evidence type="ECO:0008006" key="3">
    <source>
        <dbReference type="Google" id="ProtNLM"/>
    </source>
</evidence>
<dbReference type="EMBL" id="MOEC01000021">
    <property type="protein sequence ID" value="OIS91920.1"/>
    <property type="molecule type" value="Genomic_DNA"/>
</dbReference>
<gene>
    <name evidence="1" type="ORF">BLA27_18565</name>
</gene>
<dbReference type="AlphaFoldDB" id="A0A1J6IA75"/>
<dbReference type="RefSeq" id="WP_071633018.1">
    <property type="nucleotide sequence ID" value="NZ_MOEC01000021.1"/>
</dbReference>
<accession>A0A1J6IA75</accession>
<evidence type="ECO:0000313" key="1">
    <source>
        <dbReference type="EMBL" id="OIS91920.1"/>
    </source>
</evidence>